<dbReference type="FunFam" id="1.25.10.10:FF:000017">
    <property type="entry name" value="26S proteasome non-ATPase regulatory subunit 1"/>
    <property type="match status" value="1"/>
</dbReference>
<evidence type="ECO:0000256" key="1">
    <source>
        <dbReference type="ARBA" id="ARBA00006308"/>
    </source>
</evidence>
<dbReference type="Pfam" id="PF21505">
    <property type="entry name" value="RPN2_N"/>
    <property type="match status" value="1"/>
</dbReference>
<dbReference type="Gene3D" id="1.25.10.10">
    <property type="entry name" value="Leucine-rich Repeat Variant"/>
    <property type="match status" value="1"/>
</dbReference>
<comment type="similarity">
    <text evidence="1 4">Belongs to the proteasome subunit S1 family.</text>
</comment>
<gene>
    <name evidence="8" type="ORF">PPAR1163_LOCUS4393</name>
    <name evidence="9" type="ORF">PPAR1163_LOCUS4408</name>
</gene>
<proteinExistence type="inferred from homology"/>
<evidence type="ECO:0000259" key="7">
    <source>
        <dbReference type="Pfam" id="PF21505"/>
    </source>
</evidence>
<dbReference type="EMBL" id="HBGJ01007067">
    <property type="protein sequence ID" value="CAD9246041.1"/>
    <property type="molecule type" value="Transcribed_RNA"/>
</dbReference>
<feature type="region of interest" description="Disordered" evidence="5">
    <location>
        <begin position="287"/>
        <end position="329"/>
    </location>
</feature>
<dbReference type="GO" id="GO:0008540">
    <property type="term" value="C:proteasome regulatory particle, base subcomplex"/>
    <property type="evidence" value="ECO:0007669"/>
    <property type="project" value="UniProtKB-UniRule"/>
</dbReference>
<dbReference type="AlphaFoldDB" id="A0A6U4DAJ0"/>
<evidence type="ECO:0000256" key="4">
    <source>
        <dbReference type="PIRNR" id="PIRNR015947"/>
    </source>
</evidence>
<dbReference type="GO" id="GO:0043161">
    <property type="term" value="P:proteasome-mediated ubiquitin-dependent protein catabolic process"/>
    <property type="evidence" value="ECO:0007669"/>
    <property type="project" value="TreeGrafter"/>
</dbReference>
<dbReference type="InterPro" id="IPR016642">
    <property type="entry name" value="26S_Psome_Rpn2"/>
</dbReference>
<dbReference type="EMBL" id="HBGJ01007083">
    <property type="protein sequence ID" value="CAD9246056.1"/>
    <property type="molecule type" value="Transcribed_RNA"/>
</dbReference>
<sequence length="1069" mass="114067">MAAPTLDSAANLCLLLSDDDTTIQEKTLLKIARVVDHYWAEVSEYVSVIEELSEDEAFPNRTLAAHVASKCFFHLEEYDDALRLALASDTYFNVNERSEYVGSMISRCIDRYIAERSAAAAATGADGTEEAKASAPPAVDVRMEAIMEQMFQRCYADGAFTQAIGIAMESRRLDKLEEAISRSAAAPPLLKYALDVSATLVHSKEFREQVLERLLALFRANTAAPDYLRICQVLQRLHRPEDLAAVLLTLVHGSDRDALVAYQVALDVLDSGDDGFVKEVADALNLEEPEAKAESGEAKAEGAEGDAKAEGEGDAMETEAEAPAAPVDPVLAGRQEKLRMLFKDTFPVDLRMQFLNEACDTDLVVLGNIKTKIEHRSSVLHNAAVVCHGYLQAGTAHDQFLRNNLEWMGNASHWAKFTATASIGVIHAGHAKESMVLLGPYLPRSGGDTAANPSPYSEGGSLYALGLVHSQTVGTSANREVLAYLGTQLRDAGPNEPLAHGACLGLGLAALGSADPVVYESLREALKTADAVIGEAAAYGIGLLFAGRSFDEPLRKEAEKELLEYAKATAHEKILRGCAVALALMCYGAEEDCEPLTQTLGHDRDPVLRYGAMLGIGLGYAGTASNAAVKRLLHVAVSDASDDVRRAAIISIGLVMHRRPAQVPRLVTLLAESYNAHVRYGACLAVGIAAAGTGLPEAVDLLEPMLDDVVDFVRQGAMLALAMVYMQKNEVEAPGSKKFRKKLADVVGDKHMSTMSKVGSILAAGLIDAGGRNTALGLTSRLGFGRMRGAVGLVMWLQHWYWYPLLHFLSVSLTPTLTAGLNADLKLPTKFSVTCAAKPSQFAYPKKKEEKKEAKKLKVTTVELSTTAKARARKTARELKRTESSASAMDVDTDKKAEEDAKGGAEEGKAEAKDEDKMDTEGEGEDEAKDADKKDDEPEPTSFTLGNLARLTPAQAQLCAYAEDSKYKPVGAELGLGVDVGGVVMLQTIDASADEEDELREVKAPAVGGQEEEAPPPEPFEWAPPENDTSNSATAAAEPAAGDEKADDGDAAAADGGGDAADGAAGTES</sequence>
<dbReference type="PANTHER" id="PTHR10943">
    <property type="entry name" value="26S PROTEASOME NON-ATPASE REGULATORY SUBUNIT"/>
    <property type="match status" value="1"/>
</dbReference>
<feature type="domain" description="26S proteasome regulatory subunit RPN2 C-terminal" evidence="6">
    <location>
        <begin position="817"/>
        <end position="995"/>
    </location>
</feature>
<feature type="compositionally biased region" description="Basic and acidic residues" evidence="5">
    <location>
        <begin position="289"/>
        <end position="311"/>
    </location>
</feature>
<dbReference type="Pfam" id="PF18004">
    <property type="entry name" value="RPN2_C"/>
    <property type="match status" value="1"/>
</dbReference>
<dbReference type="GO" id="GO:0042176">
    <property type="term" value="P:regulation of protein catabolic process"/>
    <property type="evidence" value="ECO:0007669"/>
    <property type="project" value="UniProtKB-UniRule"/>
</dbReference>
<feature type="compositionally biased region" description="Basic and acidic residues" evidence="5">
    <location>
        <begin position="892"/>
        <end position="920"/>
    </location>
</feature>
<dbReference type="InterPro" id="IPR040623">
    <property type="entry name" value="RPN2_C"/>
</dbReference>
<evidence type="ECO:0000256" key="2">
    <source>
        <dbReference type="ARBA" id="ARBA00022737"/>
    </source>
</evidence>
<dbReference type="PANTHER" id="PTHR10943:SF2">
    <property type="entry name" value="26S PROTEASOME NON-ATPASE REGULATORY SUBUNIT 1"/>
    <property type="match status" value="1"/>
</dbReference>
<reference evidence="8" key="1">
    <citation type="submission" date="2021-01" db="EMBL/GenBank/DDBJ databases">
        <authorList>
            <person name="Corre E."/>
            <person name="Pelletier E."/>
            <person name="Niang G."/>
            <person name="Scheremetjew M."/>
            <person name="Finn R."/>
            <person name="Kale V."/>
            <person name="Holt S."/>
            <person name="Cochrane G."/>
            <person name="Meng A."/>
            <person name="Brown T."/>
            <person name="Cohen L."/>
        </authorList>
    </citation>
    <scope>NUCLEOTIDE SEQUENCE</scope>
    <source>
        <strain evidence="8">CCMP2877</strain>
    </source>
</reference>
<evidence type="ECO:0000256" key="3">
    <source>
        <dbReference type="ARBA" id="ARBA00022942"/>
    </source>
</evidence>
<keyword evidence="2" id="KW-0677">Repeat</keyword>
<keyword evidence="3 4" id="KW-0647">Proteasome</keyword>
<evidence type="ECO:0000313" key="8">
    <source>
        <dbReference type="EMBL" id="CAD9246041.1"/>
    </source>
</evidence>
<dbReference type="GO" id="GO:0034515">
    <property type="term" value="C:proteasome storage granule"/>
    <property type="evidence" value="ECO:0007669"/>
    <property type="project" value="TreeGrafter"/>
</dbReference>
<evidence type="ECO:0000313" key="9">
    <source>
        <dbReference type="EMBL" id="CAD9246056.1"/>
    </source>
</evidence>
<protein>
    <submittedName>
        <fullName evidence="8">Uncharacterized protein</fullName>
    </submittedName>
</protein>
<organism evidence="8">
    <name type="scientific">Phaeomonas parva</name>
    <dbReference type="NCBI Taxonomy" id="124430"/>
    <lineage>
        <taxon>Eukaryota</taxon>
        <taxon>Sar</taxon>
        <taxon>Stramenopiles</taxon>
        <taxon>Ochrophyta</taxon>
        <taxon>Pinguiophyceae</taxon>
        <taxon>Pinguiochrysidales</taxon>
        <taxon>Pinguiochrysidaceae</taxon>
        <taxon>Phaeomonas</taxon>
    </lineage>
</organism>
<name>A0A6U4DAJ0_9STRA</name>
<evidence type="ECO:0000256" key="5">
    <source>
        <dbReference type="SAM" id="MobiDB-lite"/>
    </source>
</evidence>
<feature type="domain" description="26S proteasome non-ATPase regulatory subunit 1/RPN2 N-terminal" evidence="7">
    <location>
        <begin position="8"/>
        <end position="291"/>
    </location>
</feature>
<dbReference type="InterPro" id="IPR016024">
    <property type="entry name" value="ARM-type_fold"/>
</dbReference>
<feature type="region of interest" description="Disordered" evidence="5">
    <location>
        <begin position="992"/>
        <end position="1069"/>
    </location>
</feature>
<dbReference type="InterPro" id="IPR011989">
    <property type="entry name" value="ARM-like"/>
</dbReference>
<dbReference type="Pfam" id="PF13646">
    <property type="entry name" value="HEAT_2"/>
    <property type="match status" value="1"/>
</dbReference>
<dbReference type="InterPro" id="IPR048570">
    <property type="entry name" value="PSMD1_RPN2_N"/>
</dbReference>
<accession>A0A6U4DAJ0</accession>
<dbReference type="GO" id="GO:0030234">
    <property type="term" value="F:enzyme regulator activity"/>
    <property type="evidence" value="ECO:0007669"/>
    <property type="project" value="UniProtKB-UniRule"/>
</dbReference>
<dbReference type="SUPFAM" id="SSF48371">
    <property type="entry name" value="ARM repeat"/>
    <property type="match status" value="1"/>
</dbReference>
<feature type="region of interest" description="Disordered" evidence="5">
    <location>
        <begin position="870"/>
        <end position="952"/>
    </location>
</feature>
<dbReference type="PIRSF" id="PIRSF015947">
    <property type="entry name" value="26S_Psome_Rpn2"/>
    <property type="match status" value="1"/>
</dbReference>
<dbReference type="GO" id="GO:0005634">
    <property type="term" value="C:nucleus"/>
    <property type="evidence" value="ECO:0007669"/>
    <property type="project" value="TreeGrafter"/>
</dbReference>
<evidence type="ECO:0000259" key="6">
    <source>
        <dbReference type="Pfam" id="PF18004"/>
    </source>
</evidence>